<accession>A0A4V3SJR0</accession>
<evidence type="ECO:0000313" key="2">
    <source>
        <dbReference type="EMBL" id="TGZ84945.1"/>
    </source>
</evidence>
<organism evidence="2 3">
    <name type="scientific">Ascodesmis nigricans</name>
    <dbReference type="NCBI Taxonomy" id="341454"/>
    <lineage>
        <taxon>Eukaryota</taxon>
        <taxon>Fungi</taxon>
        <taxon>Dikarya</taxon>
        <taxon>Ascomycota</taxon>
        <taxon>Pezizomycotina</taxon>
        <taxon>Pezizomycetes</taxon>
        <taxon>Pezizales</taxon>
        <taxon>Ascodesmidaceae</taxon>
        <taxon>Ascodesmis</taxon>
    </lineage>
</organism>
<keyword evidence="3" id="KW-1185">Reference proteome</keyword>
<dbReference type="OrthoDB" id="3353407at2759"/>
<gene>
    <name evidence="2" type="ORF">EX30DRAFT_368070</name>
</gene>
<dbReference type="Pfam" id="PF11885">
    <property type="entry name" value="DUF3405"/>
    <property type="match status" value="1"/>
</dbReference>
<feature type="signal peptide" evidence="1">
    <location>
        <begin position="1"/>
        <end position="23"/>
    </location>
</feature>
<evidence type="ECO:0000313" key="3">
    <source>
        <dbReference type="Proteomes" id="UP000298138"/>
    </source>
</evidence>
<dbReference type="PANTHER" id="PTHR36205:SF2">
    <property type="entry name" value="MAJOR FACILITATOR SUPERFAMILY TRANSPORTER"/>
    <property type="match status" value="1"/>
</dbReference>
<keyword evidence="1" id="KW-0732">Signal</keyword>
<evidence type="ECO:0000256" key="1">
    <source>
        <dbReference type="SAM" id="SignalP"/>
    </source>
</evidence>
<dbReference type="Proteomes" id="UP000298138">
    <property type="component" value="Unassembled WGS sequence"/>
</dbReference>
<dbReference type="InterPro" id="IPR021822">
    <property type="entry name" value="DUF3405"/>
</dbReference>
<sequence length="602" mass="69161">MLWRLLLVVGCLVLIPLIITTNANTRSRNSARLKELKEIARKHHPGSEDSYGRFPFLEKYYGGLAKLVRWEKNTPEFDGLRANMGVDGDAVREVGAPEFGVVEKEGWVEFPRKSEKDVLKEGKVKCTLENGSMPAVYAWQGVPLGMPAPLFGSHEVLGIDGKVCFDRRGRYGDYGLGRNGTGGVGSVEGEEDDGAYQNRAKFIDYTKVDWKKLQDQCWNKNLHRFSRKKHGGDKSPPRTAIILRTWSNYNYKASDILNLRALAAELSLYSSGNYQLHILMHVRDSSIPIYASPSVAADVVAKSSLPKEFHGLVTVWHEDMMRILYSSIKSDYMPNPPDVYHFRRLSIHGVYRSTFMPVQIFAQQHPEYDYFWHWEMDIRYTGHYHHLFESLHQFSRRSAGHDLVNRHFYIPFLHGSYENFLSLYSPKTNEEKKNSPDRTGEDADLITLNPIFNPLNSSWILNIDSNFPEELPRRTAIITASRLSRRLLDRMHTHAVEGRTAFSEMLGPTVAFQEGMKIIAAPHPVWIDRNWPKEAVRRVFGGVDGEVWGDVEERWRGVTWFYNSNWAGKVFRRWLGTEEKEKERDTGGRMCLPGGWLIHPVK</sequence>
<feature type="chain" id="PRO_5020428028" evidence="1">
    <location>
        <begin position="24"/>
        <end position="602"/>
    </location>
</feature>
<dbReference type="InParanoid" id="A0A4V3SJR0"/>
<dbReference type="PANTHER" id="PTHR36205">
    <property type="entry name" value="CHROMOSOME 19, WHOLE GENOME SHOTGUN SEQUENCE"/>
    <property type="match status" value="1"/>
</dbReference>
<name>A0A4V3SJR0_9PEZI</name>
<reference evidence="2 3" key="1">
    <citation type="submission" date="2019-04" db="EMBL/GenBank/DDBJ databases">
        <title>Comparative genomics and transcriptomics to analyze fruiting body development in filamentous ascomycetes.</title>
        <authorList>
            <consortium name="DOE Joint Genome Institute"/>
            <person name="Lutkenhaus R."/>
            <person name="Traeger S."/>
            <person name="Breuer J."/>
            <person name="Kuo A."/>
            <person name="Lipzen A."/>
            <person name="Pangilinan J."/>
            <person name="Dilworth D."/>
            <person name="Sandor L."/>
            <person name="Poggeler S."/>
            <person name="Barry K."/>
            <person name="Grigoriev I.V."/>
            <person name="Nowrousian M."/>
        </authorList>
    </citation>
    <scope>NUCLEOTIDE SEQUENCE [LARGE SCALE GENOMIC DNA]</scope>
    <source>
        <strain evidence="2 3">CBS 389.68</strain>
    </source>
</reference>
<protein>
    <submittedName>
        <fullName evidence="2">Uncharacterized protein</fullName>
    </submittedName>
</protein>
<dbReference type="STRING" id="341454.A0A4V3SJR0"/>
<dbReference type="AlphaFoldDB" id="A0A4V3SJR0"/>
<dbReference type="EMBL" id="ML220112">
    <property type="protein sequence ID" value="TGZ84945.1"/>
    <property type="molecule type" value="Genomic_DNA"/>
</dbReference>
<proteinExistence type="predicted"/>